<dbReference type="PROSITE" id="PS50011">
    <property type="entry name" value="PROTEIN_KINASE_DOM"/>
    <property type="match status" value="1"/>
</dbReference>
<evidence type="ECO:0000256" key="5">
    <source>
        <dbReference type="ARBA" id="ARBA00022777"/>
    </source>
</evidence>
<dbReference type="PANTHER" id="PTHR43289:SF6">
    <property type="entry name" value="SERINE_THREONINE-PROTEIN KINASE NEKL-3"/>
    <property type="match status" value="1"/>
</dbReference>
<dbReference type="InterPro" id="IPR008271">
    <property type="entry name" value="Ser/Thr_kinase_AS"/>
</dbReference>
<protein>
    <recommendedName>
        <fullName evidence="1">non-specific serine/threonine protein kinase</fullName>
        <ecNumber evidence="1">2.7.11.1</ecNumber>
    </recommendedName>
</protein>
<feature type="region of interest" description="Disordered" evidence="10">
    <location>
        <begin position="317"/>
        <end position="354"/>
    </location>
</feature>
<feature type="compositionally biased region" description="Low complexity" evidence="10">
    <location>
        <begin position="386"/>
        <end position="403"/>
    </location>
</feature>
<comment type="catalytic activity">
    <reaction evidence="7">
        <text>L-threonyl-[protein] + ATP = O-phospho-L-threonyl-[protein] + ADP + H(+)</text>
        <dbReference type="Rhea" id="RHEA:46608"/>
        <dbReference type="Rhea" id="RHEA-COMP:11060"/>
        <dbReference type="Rhea" id="RHEA-COMP:11605"/>
        <dbReference type="ChEBI" id="CHEBI:15378"/>
        <dbReference type="ChEBI" id="CHEBI:30013"/>
        <dbReference type="ChEBI" id="CHEBI:30616"/>
        <dbReference type="ChEBI" id="CHEBI:61977"/>
        <dbReference type="ChEBI" id="CHEBI:456216"/>
        <dbReference type="EC" id="2.7.11.1"/>
    </reaction>
</comment>
<dbReference type="OMA" id="WAYIRIA"/>
<feature type="compositionally biased region" description="Low complexity" evidence="10">
    <location>
        <begin position="472"/>
        <end position="501"/>
    </location>
</feature>
<dbReference type="InterPro" id="IPR017441">
    <property type="entry name" value="Protein_kinase_ATP_BS"/>
</dbReference>
<keyword evidence="3" id="KW-0808">Transferase</keyword>
<dbReference type="GO" id="GO:0005524">
    <property type="term" value="F:ATP binding"/>
    <property type="evidence" value="ECO:0007669"/>
    <property type="project" value="UniProtKB-UniRule"/>
</dbReference>
<accession>A0A3D4VD02</accession>
<evidence type="ECO:0000256" key="2">
    <source>
        <dbReference type="ARBA" id="ARBA00022527"/>
    </source>
</evidence>
<comment type="caution">
    <text evidence="12">The sequence shown here is derived from an EMBL/GenBank/DDBJ whole genome shotgun (WGS) entry which is preliminary data.</text>
</comment>
<feature type="domain" description="Protein kinase" evidence="11">
    <location>
        <begin position="44"/>
        <end position="312"/>
    </location>
</feature>
<gene>
    <name evidence="12" type="ORF">DGD08_17500</name>
</gene>
<name>A0A3D4VD02_9BACT</name>
<dbReference type="PROSITE" id="PS00108">
    <property type="entry name" value="PROTEIN_KINASE_ST"/>
    <property type="match status" value="1"/>
</dbReference>
<feature type="compositionally biased region" description="Low complexity" evidence="10">
    <location>
        <begin position="317"/>
        <end position="337"/>
    </location>
</feature>
<dbReference type="InterPro" id="IPR000719">
    <property type="entry name" value="Prot_kinase_dom"/>
</dbReference>
<keyword evidence="2" id="KW-0723">Serine/threonine-protein kinase</keyword>
<dbReference type="EMBL" id="DPIY01000012">
    <property type="protein sequence ID" value="HCT58999.1"/>
    <property type="molecule type" value="Genomic_DNA"/>
</dbReference>
<dbReference type="EC" id="2.7.11.1" evidence="1"/>
<keyword evidence="5" id="KW-0418">Kinase</keyword>
<evidence type="ECO:0000313" key="13">
    <source>
        <dbReference type="Proteomes" id="UP000264071"/>
    </source>
</evidence>
<dbReference type="Proteomes" id="UP000264071">
    <property type="component" value="Unassembled WGS sequence"/>
</dbReference>
<evidence type="ECO:0000256" key="8">
    <source>
        <dbReference type="ARBA" id="ARBA00048679"/>
    </source>
</evidence>
<evidence type="ECO:0000256" key="6">
    <source>
        <dbReference type="ARBA" id="ARBA00022840"/>
    </source>
</evidence>
<sequence length="619" mass="64859">MPKVCPVCGTNYADTNIFCPADGSTLRAADADGDLIGSVVADRYLVTDLLGEGGMGKVYLARHVRLPLQAAIKVLRPELLRDPASVARFNREAANASSIEHERVARVFDFGETSDGLVYLAMEYVNGPTLKSLLSQEGPLSAQRTAVIVRQVADGLDAAHRMGIVHRDLKPDNILVQTDDEGGDKCKVVDFGIAKAIGSNEKEAGLTRTGFVVGTPEFMSPEQLLGAVIDHRSDVYALALVAYQCLTLDLPFDGNTPDRGMTARLVAEPRSLSVVRADMQWPAALQAVFDQALDRDPTKRTASAGAFAKAFEASLKAPAPRPTLTPSTPAPSVAAPSSRPPAAPAATQVDTPGAARVITTVDKEALKKELSKSGAKPPVTTPPPQRAQTPAASPTPSQPKSQAVIDRQAPRRVPRFRLPLPSLSLLIVLAGGWWWYTKQRAPRPSDIGRLVNSATNTAGRLVEGAQGAAQSAANAAKNATSSTPSATAPTTPSTTAPVGAGASTGTRPAPAGAVEPSGTRSPVSTHALNTLDSITKALDPSSADEASARAAVPVLQSLIARLPTGTDSTWAYIRIAEAHLLMDEVKPACTALRSARGVARSMAQAEVINRYTGQLGCGQ</sequence>
<dbReference type="SMART" id="SM00220">
    <property type="entry name" value="S_TKc"/>
    <property type="match status" value="1"/>
</dbReference>
<feature type="region of interest" description="Disordered" evidence="10">
    <location>
        <begin position="369"/>
        <end position="407"/>
    </location>
</feature>
<organism evidence="12 13">
    <name type="scientific">Gemmatimonas aurantiaca</name>
    <dbReference type="NCBI Taxonomy" id="173480"/>
    <lineage>
        <taxon>Bacteria</taxon>
        <taxon>Pseudomonadati</taxon>
        <taxon>Gemmatimonadota</taxon>
        <taxon>Gemmatimonadia</taxon>
        <taxon>Gemmatimonadales</taxon>
        <taxon>Gemmatimonadaceae</taxon>
        <taxon>Gemmatimonas</taxon>
    </lineage>
</organism>
<reference evidence="12 13" key="1">
    <citation type="journal article" date="2018" name="Nat. Biotechnol.">
        <title>A standardized bacterial taxonomy based on genome phylogeny substantially revises the tree of life.</title>
        <authorList>
            <person name="Parks D.H."/>
            <person name="Chuvochina M."/>
            <person name="Waite D.W."/>
            <person name="Rinke C."/>
            <person name="Skarshewski A."/>
            <person name="Chaumeil P.A."/>
            <person name="Hugenholtz P."/>
        </authorList>
    </citation>
    <scope>NUCLEOTIDE SEQUENCE [LARGE SCALE GENOMIC DNA]</scope>
    <source>
        <strain evidence="12">UBA8844</strain>
    </source>
</reference>
<dbReference type="AlphaFoldDB" id="A0A3D4VD02"/>
<dbReference type="SUPFAM" id="SSF56112">
    <property type="entry name" value="Protein kinase-like (PK-like)"/>
    <property type="match status" value="1"/>
</dbReference>
<evidence type="ECO:0000256" key="1">
    <source>
        <dbReference type="ARBA" id="ARBA00012513"/>
    </source>
</evidence>
<dbReference type="FunFam" id="3.30.200.20:FF:000035">
    <property type="entry name" value="Serine/threonine protein kinase Stk1"/>
    <property type="match status" value="1"/>
</dbReference>
<dbReference type="Gene3D" id="3.30.200.20">
    <property type="entry name" value="Phosphorylase Kinase, domain 1"/>
    <property type="match status" value="1"/>
</dbReference>
<evidence type="ECO:0000313" key="12">
    <source>
        <dbReference type="EMBL" id="HCT58999.1"/>
    </source>
</evidence>
<dbReference type="Gene3D" id="1.10.510.10">
    <property type="entry name" value="Transferase(Phosphotransferase) domain 1"/>
    <property type="match status" value="1"/>
</dbReference>
<evidence type="ECO:0000256" key="7">
    <source>
        <dbReference type="ARBA" id="ARBA00047899"/>
    </source>
</evidence>
<feature type="binding site" evidence="9">
    <location>
        <position position="73"/>
    </location>
    <ligand>
        <name>ATP</name>
        <dbReference type="ChEBI" id="CHEBI:30616"/>
    </ligand>
</feature>
<evidence type="ECO:0000256" key="10">
    <source>
        <dbReference type="SAM" id="MobiDB-lite"/>
    </source>
</evidence>
<dbReference type="GO" id="GO:0004674">
    <property type="term" value="F:protein serine/threonine kinase activity"/>
    <property type="evidence" value="ECO:0007669"/>
    <property type="project" value="UniProtKB-KW"/>
</dbReference>
<dbReference type="FunFam" id="1.10.510.10:FF:000021">
    <property type="entry name" value="Serine/threonine protein kinase"/>
    <property type="match status" value="1"/>
</dbReference>
<proteinExistence type="predicted"/>
<comment type="catalytic activity">
    <reaction evidence="8">
        <text>L-seryl-[protein] + ATP = O-phospho-L-seryl-[protein] + ADP + H(+)</text>
        <dbReference type="Rhea" id="RHEA:17989"/>
        <dbReference type="Rhea" id="RHEA-COMP:9863"/>
        <dbReference type="Rhea" id="RHEA-COMP:11604"/>
        <dbReference type="ChEBI" id="CHEBI:15378"/>
        <dbReference type="ChEBI" id="CHEBI:29999"/>
        <dbReference type="ChEBI" id="CHEBI:30616"/>
        <dbReference type="ChEBI" id="CHEBI:83421"/>
        <dbReference type="ChEBI" id="CHEBI:456216"/>
        <dbReference type="EC" id="2.7.11.1"/>
    </reaction>
</comment>
<dbReference type="PANTHER" id="PTHR43289">
    <property type="entry name" value="MITOGEN-ACTIVATED PROTEIN KINASE KINASE KINASE 20-RELATED"/>
    <property type="match status" value="1"/>
</dbReference>
<evidence type="ECO:0000256" key="9">
    <source>
        <dbReference type="PROSITE-ProRule" id="PRU10141"/>
    </source>
</evidence>
<evidence type="ECO:0000256" key="3">
    <source>
        <dbReference type="ARBA" id="ARBA00022679"/>
    </source>
</evidence>
<feature type="region of interest" description="Disordered" evidence="10">
    <location>
        <begin position="472"/>
        <end position="525"/>
    </location>
</feature>
<dbReference type="PROSITE" id="PS00107">
    <property type="entry name" value="PROTEIN_KINASE_ATP"/>
    <property type="match status" value="1"/>
</dbReference>
<dbReference type="InterPro" id="IPR011009">
    <property type="entry name" value="Kinase-like_dom_sf"/>
</dbReference>
<evidence type="ECO:0000259" key="11">
    <source>
        <dbReference type="PROSITE" id="PS50011"/>
    </source>
</evidence>
<keyword evidence="4 9" id="KW-0547">Nucleotide-binding</keyword>
<dbReference type="Pfam" id="PF00069">
    <property type="entry name" value="Pkinase"/>
    <property type="match status" value="1"/>
</dbReference>
<dbReference type="CDD" id="cd14014">
    <property type="entry name" value="STKc_PknB_like"/>
    <property type="match status" value="1"/>
</dbReference>
<evidence type="ECO:0000256" key="4">
    <source>
        <dbReference type="ARBA" id="ARBA00022741"/>
    </source>
</evidence>
<keyword evidence="6 9" id="KW-0067">ATP-binding</keyword>